<dbReference type="InterPro" id="IPR051680">
    <property type="entry name" value="ATP-dep_Glu-Cys_Ligase-2"/>
</dbReference>
<dbReference type="PANTHER" id="PTHR34595">
    <property type="entry name" value="BLR5612 PROTEIN"/>
    <property type="match status" value="1"/>
</dbReference>
<evidence type="ECO:0000313" key="3">
    <source>
        <dbReference type="Proteomes" id="UP000001425"/>
    </source>
</evidence>
<dbReference type="Proteomes" id="UP000001425">
    <property type="component" value="Chromosome"/>
</dbReference>
<reference evidence="2 3" key="1">
    <citation type="journal article" date="1995" name="DNA Res.">
        <title>Sequence analysis of the genome of the unicellular cyanobacterium Synechocystis sp. strain PCC6803. I. Sequence features in the 1 Mb region from map positions 64% to 92% of the genome.</title>
        <authorList>
            <person name="Kaneko T."/>
            <person name="Tanaka A."/>
            <person name="Sato S."/>
            <person name="Kotani H."/>
            <person name="Sazuka T."/>
            <person name="Miyajima N."/>
            <person name="Sugiura M."/>
            <person name="Tabata S."/>
        </authorList>
    </citation>
    <scope>NUCLEOTIDE SEQUENCE [LARGE SCALE GENOMIC DNA]</scope>
    <source>
        <strain evidence="3">ATCC 27184 / PCC 6803 / Kazusa</strain>
    </source>
</reference>
<feature type="domain" description="DUF403" evidence="1">
    <location>
        <begin position="46"/>
        <end position="354"/>
    </location>
</feature>
<sequence length="379" mass="43883">MGALGRTRFLYRGKASTISSEWQHIEPPTALYNRPWIRNWKKPKIMLSRVADSVYWLNRYIERAENIARFVDVNLYLMLDLPYGAQQQWEPLVMTTGDLSFFKQHYGEVTKANVIQFLTFDQHYSNSILSCLNMARENARSIREIISSEMWEEINRFYLMVKEAGDRPPANIADFFARVKLSSHRFAGIMDATMTHNEAWHFGQMGRLQERADKTARILDVKYYYLLPSVEWVGTPLDQVEWIALLKSASAYEMYRKSQRRITPANVASFLILHPKFPRSIHFCLLQVQRSLHEVTGTPLGSWRNEAERALGRLCGEMGYITIEDVISQGLHEFLEEIQARVNEVGVKMAQTFFVNEPVLSPMPVQSQGQTQQQSLASF</sequence>
<dbReference type="EnsemblBacteria" id="BAA16753">
    <property type="protein sequence ID" value="BAA16753"/>
    <property type="gene ID" value="BAA16753"/>
</dbReference>
<proteinExistence type="predicted"/>
<gene>
    <name evidence="2" type="ordered locus">sll1039</name>
</gene>
<protein>
    <submittedName>
        <fullName evidence="2">Sll1039 protein</fullName>
    </submittedName>
</protein>
<dbReference type="PANTHER" id="PTHR34595:SF7">
    <property type="entry name" value="SLL1039 PROTEIN"/>
    <property type="match status" value="1"/>
</dbReference>
<evidence type="ECO:0000313" key="2">
    <source>
        <dbReference type="EMBL" id="BAA16753.1"/>
    </source>
</evidence>
<dbReference type="InterPro" id="IPR007296">
    <property type="entry name" value="DUF403"/>
</dbReference>
<dbReference type="Pfam" id="PF04168">
    <property type="entry name" value="Alpha-E"/>
    <property type="match status" value="1"/>
</dbReference>
<dbReference type="EMBL" id="BA000022">
    <property type="protein sequence ID" value="BAA16753.1"/>
    <property type="molecule type" value="Genomic_DNA"/>
</dbReference>
<dbReference type="AlphaFoldDB" id="P72738"/>
<dbReference type="eggNOG" id="COG2307">
    <property type="taxonomic scope" value="Bacteria"/>
</dbReference>
<keyword evidence="3" id="KW-1185">Reference proteome</keyword>
<dbReference type="PaxDb" id="1148-1651826"/>
<dbReference type="InParanoid" id="P72738"/>
<dbReference type="PIR" id="S74601">
    <property type="entry name" value="S74601"/>
</dbReference>
<evidence type="ECO:0000259" key="1">
    <source>
        <dbReference type="Pfam" id="PF04168"/>
    </source>
</evidence>
<name>P72738_SYNY3</name>
<accession>P72738</accession>
<dbReference type="KEGG" id="syn:sll1039"/>
<dbReference type="STRING" id="1148.gene:10497609"/>
<dbReference type="PhylomeDB" id="P72738"/>
<reference evidence="2 3" key="2">
    <citation type="journal article" date="1996" name="DNA Res.">
        <title>Sequence analysis of the genome of the unicellular cyanobacterium Synechocystis sp. strain PCC6803. II. Sequence determination of the entire genome and assignment of potential protein-coding regions.</title>
        <authorList>
            <person name="Kaneko T."/>
            <person name="Sato S."/>
            <person name="Kotani H."/>
            <person name="Tanaka A."/>
            <person name="Asamizu E."/>
            <person name="Nakamura Y."/>
            <person name="Miyajima N."/>
            <person name="Hirosawa M."/>
            <person name="Sugiura M."/>
            <person name="Sasamoto S."/>
            <person name="Kimura T."/>
            <person name="Hosouchi T."/>
            <person name="Matsuno A."/>
            <person name="Muraki A."/>
            <person name="Nakazaki N."/>
            <person name="Naruo K."/>
            <person name="Okumura S."/>
            <person name="Shimpo S."/>
            <person name="Takeuchi C."/>
            <person name="Wada T."/>
            <person name="Watanabe A."/>
            <person name="Yamada M."/>
            <person name="Yasuda M."/>
            <person name="Tabata S."/>
        </authorList>
    </citation>
    <scope>NUCLEOTIDE SEQUENCE [LARGE SCALE GENOMIC DNA]</scope>
    <source>
        <strain evidence="3">ATCC 27184 / PCC 6803 / Kazusa</strain>
    </source>
</reference>
<organism evidence="2 3">
    <name type="scientific">Synechocystis sp. (strain ATCC 27184 / PCC 6803 / Kazusa)</name>
    <dbReference type="NCBI Taxonomy" id="1111708"/>
    <lineage>
        <taxon>Bacteria</taxon>
        <taxon>Bacillati</taxon>
        <taxon>Cyanobacteriota</taxon>
        <taxon>Cyanophyceae</taxon>
        <taxon>Synechococcales</taxon>
        <taxon>Merismopediaceae</taxon>
        <taxon>Synechocystis</taxon>
    </lineage>
</organism>